<sequence>MDDVVLGMSLNLARRTRGGKGGMSQVSAVGFRSRRVKVGICEKPHATLDGDLDPTTEGCRVPVDLHWFLPTYGDSRDLIAGGHGSGMRGDRPADLKYLKQLAGAAEINGFSSVLIPTGQWCEDAWLTAALLADATDTLKFLVAARPGLVSPTLTAQMAATLQWQSKGRLLINVVTGGESSEQRAYGDFLTKDARYERTGEFLEVLHRLWTGSEPVTLNGNHIRVENADIPRRPDPAPPIFFGGSSPAAGVVAARHADTYLTWGEPPAAVAAKIGWIRDLAHEVGRSPTFGIRLHVIARETSEAAWAEADRLLHALDPAVVRQAQASLARSESEGQRRMRELHGGGDDFVTSRDARSLEIHPGLWSGVGLVRGGAGTALVGSYDEVADSIAEYAALGLDHFILSGYPHLEEAYHVGEGVRPALARRGLLDDDPAPETGRTGTAFLSSLEPASAS</sequence>
<dbReference type="SUPFAM" id="SSF51679">
    <property type="entry name" value="Bacterial luciferase-like"/>
    <property type="match status" value="1"/>
</dbReference>
<evidence type="ECO:0000259" key="6">
    <source>
        <dbReference type="Pfam" id="PF00296"/>
    </source>
</evidence>
<evidence type="ECO:0000313" key="7">
    <source>
        <dbReference type="EMBL" id="MCP2159698.1"/>
    </source>
</evidence>
<dbReference type="CDD" id="cd01094">
    <property type="entry name" value="Alkanesulfonate_monoxygenase"/>
    <property type="match status" value="1"/>
</dbReference>
<dbReference type="EMBL" id="JAMTCG010000002">
    <property type="protein sequence ID" value="MCP2159698.1"/>
    <property type="molecule type" value="Genomic_DNA"/>
</dbReference>
<accession>A0ABT1H1T5</accession>
<proteinExistence type="predicted"/>
<evidence type="ECO:0000256" key="2">
    <source>
        <dbReference type="ARBA" id="ARBA00022643"/>
    </source>
</evidence>
<keyword evidence="3" id="KW-0560">Oxidoreductase</keyword>
<protein>
    <submittedName>
        <fullName evidence="7">Alkanesulfonate monooxygenase</fullName>
    </submittedName>
</protein>
<evidence type="ECO:0000313" key="8">
    <source>
        <dbReference type="Proteomes" id="UP001205740"/>
    </source>
</evidence>
<evidence type="ECO:0000256" key="5">
    <source>
        <dbReference type="SAM" id="MobiDB-lite"/>
    </source>
</evidence>
<reference evidence="7 8" key="1">
    <citation type="submission" date="2022-06" db="EMBL/GenBank/DDBJ databases">
        <title>Genomic Encyclopedia of Archaeal and Bacterial Type Strains, Phase II (KMG-II): from individual species to whole genera.</title>
        <authorList>
            <person name="Goeker M."/>
        </authorList>
    </citation>
    <scope>NUCLEOTIDE SEQUENCE [LARGE SCALE GENOMIC DNA]</scope>
    <source>
        <strain evidence="7 8">DSM 45037</strain>
    </source>
</reference>
<evidence type="ECO:0000256" key="4">
    <source>
        <dbReference type="ARBA" id="ARBA00023033"/>
    </source>
</evidence>
<name>A0ABT1H1T5_9NOCA</name>
<feature type="domain" description="Luciferase-like" evidence="6">
    <location>
        <begin position="85"/>
        <end position="399"/>
    </location>
</feature>
<dbReference type="PANTHER" id="PTHR42847:SF4">
    <property type="entry name" value="ALKANESULFONATE MONOOXYGENASE-RELATED"/>
    <property type="match status" value="1"/>
</dbReference>
<feature type="region of interest" description="Disordered" evidence="5">
    <location>
        <begin position="427"/>
        <end position="453"/>
    </location>
</feature>
<dbReference type="PANTHER" id="PTHR42847">
    <property type="entry name" value="ALKANESULFONATE MONOOXYGENASE"/>
    <property type="match status" value="1"/>
</dbReference>
<dbReference type="Pfam" id="PF00296">
    <property type="entry name" value="Bac_luciferase"/>
    <property type="match status" value="1"/>
</dbReference>
<dbReference type="GO" id="GO:0004497">
    <property type="term" value="F:monooxygenase activity"/>
    <property type="evidence" value="ECO:0007669"/>
    <property type="project" value="UniProtKB-KW"/>
</dbReference>
<dbReference type="Proteomes" id="UP001205740">
    <property type="component" value="Unassembled WGS sequence"/>
</dbReference>
<keyword evidence="2" id="KW-0288">FMN</keyword>
<keyword evidence="1" id="KW-0285">Flavoprotein</keyword>
<evidence type="ECO:0000256" key="1">
    <source>
        <dbReference type="ARBA" id="ARBA00022630"/>
    </source>
</evidence>
<gene>
    <name evidence="7" type="ORF">LX12_000877</name>
</gene>
<organism evidence="7 8">
    <name type="scientific">Williamsia serinedens</name>
    <dbReference type="NCBI Taxonomy" id="391736"/>
    <lineage>
        <taxon>Bacteria</taxon>
        <taxon>Bacillati</taxon>
        <taxon>Actinomycetota</taxon>
        <taxon>Actinomycetes</taxon>
        <taxon>Mycobacteriales</taxon>
        <taxon>Nocardiaceae</taxon>
        <taxon>Williamsia</taxon>
    </lineage>
</organism>
<comment type="caution">
    <text evidence="7">The sequence shown here is derived from an EMBL/GenBank/DDBJ whole genome shotgun (WGS) entry which is preliminary data.</text>
</comment>
<dbReference type="InterPro" id="IPR050172">
    <property type="entry name" value="SsuD_RutA_monooxygenase"/>
</dbReference>
<keyword evidence="8" id="KW-1185">Reference proteome</keyword>
<dbReference type="InterPro" id="IPR011251">
    <property type="entry name" value="Luciferase-like_dom"/>
</dbReference>
<dbReference type="Gene3D" id="3.20.20.30">
    <property type="entry name" value="Luciferase-like domain"/>
    <property type="match status" value="1"/>
</dbReference>
<dbReference type="InterPro" id="IPR036661">
    <property type="entry name" value="Luciferase-like_sf"/>
</dbReference>
<keyword evidence="4 7" id="KW-0503">Monooxygenase</keyword>
<evidence type="ECO:0000256" key="3">
    <source>
        <dbReference type="ARBA" id="ARBA00023002"/>
    </source>
</evidence>